<dbReference type="EMBL" id="REFW01000001">
    <property type="protein sequence ID" value="RMB61377.1"/>
    <property type="molecule type" value="Genomic_DNA"/>
</dbReference>
<dbReference type="RefSeq" id="WP_121899925.1">
    <property type="nucleotide sequence ID" value="NZ_REFW01000001.1"/>
</dbReference>
<reference evidence="2 3" key="1">
    <citation type="submission" date="2018-10" db="EMBL/GenBank/DDBJ databases">
        <title>Tessaracoccus antarcticuss sp. nov., isolated from sediment.</title>
        <authorList>
            <person name="Zhou L.Y."/>
            <person name="Du Z.J."/>
        </authorList>
    </citation>
    <scope>NUCLEOTIDE SEQUENCE [LARGE SCALE GENOMIC DNA]</scope>
    <source>
        <strain evidence="2 3">JDX10</strain>
    </source>
</reference>
<keyword evidence="3" id="KW-1185">Reference proteome</keyword>
<feature type="transmembrane region" description="Helical" evidence="1">
    <location>
        <begin position="6"/>
        <end position="28"/>
    </location>
</feature>
<keyword evidence="1" id="KW-0472">Membrane</keyword>
<name>A0A3M0GAQ4_9ACTN</name>
<proteinExistence type="predicted"/>
<keyword evidence="1" id="KW-0812">Transmembrane</keyword>
<protein>
    <submittedName>
        <fullName evidence="2">Methionine/alanine import family NSS transporter small subunit</fullName>
    </submittedName>
</protein>
<evidence type="ECO:0000313" key="3">
    <source>
        <dbReference type="Proteomes" id="UP000275256"/>
    </source>
</evidence>
<dbReference type="AlphaFoldDB" id="A0A3M0GAQ4"/>
<dbReference type="Pfam" id="PF16951">
    <property type="entry name" value="MaAIMP_sms"/>
    <property type="match status" value="1"/>
</dbReference>
<evidence type="ECO:0000256" key="1">
    <source>
        <dbReference type="SAM" id="Phobius"/>
    </source>
</evidence>
<organism evidence="2 3">
    <name type="scientific">Tessaracoccus antarcticus</name>
    <dbReference type="NCBI Taxonomy" id="2479848"/>
    <lineage>
        <taxon>Bacteria</taxon>
        <taxon>Bacillati</taxon>
        <taxon>Actinomycetota</taxon>
        <taxon>Actinomycetes</taxon>
        <taxon>Propionibacteriales</taxon>
        <taxon>Propionibacteriaceae</taxon>
        <taxon>Tessaracoccus</taxon>
    </lineage>
</organism>
<dbReference type="NCBIfam" id="NF033493">
    <property type="entry name" value="MetS_like_NSS"/>
    <property type="match status" value="1"/>
</dbReference>
<dbReference type="Proteomes" id="UP000275256">
    <property type="component" value="Unassembled WGS sequence"/>
</dbReference>
<dbReference type="InterPro" id="IPR031596">
    <property type="entry name" value="MaAIMP_sms"/>
</dbReference>
<gene>
    <name evidence="2" type="ORF">EAX62_01585</name>
</gene>
<sequence length="46" mass="4844">MNPEALIMLIVAIALVWGGLVAAAVNLFRRPDQSAGEDLPHTPSST</sequence>
<evidence type="ECO:0000313" key="2">
    <source>
        <dbReference type="EMBL" id="RMB61377.1"/>
    </source>
</evidence>
<keyword evidence="1" id="KW-1133">Transmembrane helix</keyword>
<accession>A0A3M0GAQ4</accession>
<comment type="caution">
    <text evidence="2">The sequence shown here is derived from an EMBL/GenBank/DDBJ whole genome shotgun (WGS) entry which is preliminary data.</text>
</comment>